<keyword evidence="2 9" id="KW-0808">Transferase</keyword>
<proteinExistence type="inferred from homology"/>
<feature type="binding site" evidence="9">
    <location>
        <position position="115"/>
    </location>
    <ligand>
        <name>ATP</name>
        <dbReference type="ChEBI" id="CHEBI:30616"/>
    </ligand>
</feature>
<dbReference type="InterPro" id="IPR014729">
    <property type="entry name" value="Rossmann-like_a/b/a_fold"/>
</dbReference>
<dbReference type="Gene3D" id="3.40.50.620">
    <property type="entry name" value="HUPs"/>
    <property type="match status" value="1"/>
</dbReference>
<keyword evidence="1 9" id="KW-0820">tRNA-binding</keyword>
<dbReference type="InterPro" id="IPR046884">
    <property type="entry name" value="MnmA-like_central"/>
</dbReference>
<dbReference type="PANTHER" id="PTHR11933:SF5">
    <property type="entry name" value="MITOCHONDRIAL TRNA-SPECIFIC 2-THIOURIDYLASE 1"/>
    <property type="match status" value="1"/>
</dbReference>
<evidence type="ECO:0000256" key="8">
    <source>
        <dbReference type="ARBA" id="ARBA00051542"/>
    </source>
</evidence>
<dbReference type="GO" id="GO:0002143">
    <property type="term" value="P:tRNA wobble position uridine thiolation"/>
    <property type="evidence" value="ECO:0007669"/>
    <property type="project" value="TreeGrafter"/>
</dbReference>
<dbReference type="PANTHER" id="PTHR11933">
    <property type="entry name" value="TRNA 5-METHYLAMINOMETHYL-2-THIOURIDYLATE -METHYLTRANSFERASE"/>
    <property type="match status" value="1"/>
</dbReference>
<evidence type="ECO:0000259" key="11">
    <source>
        <dbReference type="Pfam" id="PF20259"/>
    </source>
</evidence>
<name>A0A6N3H271_EUBLI</name>
<feature type="site" description="Interaction with tRNA" evidence="9">
    <location>
        <position position="116"/>
    </location>
</feature>
<dbReference type="GO" id="GO:0103016">
    <property type="term" value="F:tRNA-uridine 2-sulfurtransferase activity"/>
    <property type="evidence" value="ECO:0007669"/>
    <property type="project" value="UniProtKB-EC"/>
</dbReference>
<keyword evidence="4 9" id="KW-0547">Nucleotide-binding</keyword>
<dbReference type="CDD" id="cd01998">
    <property type="entry name" value="MnmA_TRMU-like"/>
    <property type="match status" value="1"/>
</dbReference>
<feature type="active site" description="Cysteine persulfide intermediate" evidence="9">
    <location>
        <position position="188"/>
    </location>
</feature>
<dbReference type="NCBIfam" id="TIGR00420">
    <property type="entry name" value="trmU"/>
    <property type="match status" value="1"/>
</dbReference>
<dbReference type="GO" id="GO:0005524">
    <property type="term" value="F:ATP binding"/>
    <property type="evidence" value="ECO:0007669"/>
    <property type="project" value="UniProtKB-KW"/>
</dbReference>
<feature type="active site" description="Nucleophile" evidence="9">
    <location>
        <position position="91"/>
    </location>
</feature>
<gene>
    <name evidence="12" type="primary">mnmA_1</name>
    <name evidence="9" type="synonym">mnmA</name>
    <name evidence="12" type="ORF">ELLFYP34_00862</name>
</gene>
<evidence type="ECO:0000256" key="7">
    <source>
        <dbReference type="ARBA" id="ARBA00023157"/>
    </source>
</evidence>
<comment type="catalytic activity">
    <reaction evidence="8 9">
        <text>S-sulfanyl-L-cysteinyl-[protein] + uridine(34) in tRNA + AH2 + ATP = 2-thiouridine(34) in tRNA + L-cysteinyl-[protein] + A + AMP + diphosphate + H(+)</text>
        <dbReference type="Rhea" id="RHEA:47032"/>
        <dbReference type="Rhea" id="RHEA-COMP:10131"/>
        <dbReference type="Rhea" id="RHEA-COMP:11726"/>
        <dbReference type="Rhea" id="RHEA-COMP:11727"/>
        <dbReference type="Rhea" id="RHEA-COMP:11728"/>
        <dbReference type="ChEBI" id="CHEBI:13193"/>
        <dbReference type="ChEBI" id="CHEBI:15378"/>
        <dbReference type="ChEBI" id="CHEBI:17499"/>
        <dbReference type="ChEBI" id="CHEBI:29950"/>
        <dbReference type="ChEBI" id="CHEBI:30616"/>
        <dbReference type="ChEBI" id="CHEBI:33019"/>
        <dbReference type="ChEBI" id="CHEBI:61963"/>
        <dbReference type="ChEBI" id="CHEBI:65315"/>
        <dbReference type="ChEBI" id="CHEBI:87170"/>
        <dbReference type="ChEBI" id="CHEBI:456215"/>
        <dbReference type="EC" id="2.8.1.13"/>
    </reaction>
</comment>
<dbReference type="EMBL" id="CACRTR010000023">
    <property type="protein sequence ID" value="VYU70462.1"/>
    <property type="molecule type" value="Genomic_DNA"/>
</dbReference>
<sequence length="343" mass="39012">MKNKKVIVGFSGGADSAAAALILKNKGYEVLGVTFDFFGDEPLLKKASALAKKIGIRHECINRQLEFREKVIKPFISEYLRGYTPNPCVRCDAVMKFRGLMAYANEKEAEFIATGHYLRLEKRHGQVQIKTSADSRKDQSYYLYTLDQEYLSRLIFPLSAFQSKDAVRAFLEKEGIALPKSEESQGICFIPDGNYARFIKKETPLMPEGRFRDRFGKILGSHNGFYHYTVGQKRGVPAISEKKYVVTALRPEINEVILGEESDLYQKKIFLKELHFIDGSLYSGEIQFKVCRWGYLYQGTLHLSGDHRGYLECEEAVRAPMPGQSAVFYDRDTLLGGGIIEYK</sequence>
<dbReference type="Gene3D" id="2.30.30.280">
    <property type="entry name" value="Adenine nucleotide alpha hydrolases-like domains"/>
    <property type="match status" value="1"/>
</dbReference>
<dbReference type="InterPro" id="IPR004506">
    <property type="entry name" value="MnmA-like"/>
</dbReference>
<feature type="domain" description="tRNA-specific 2-thiouridylase MnmA-like central" evidence="11">
    <location>
        <begin position="197"/>
        <end position="259"/>
    </location>
</feature>
<evidence type="ECO:0000256" key="1">
    <source>
        <dbReference type="ARBA" id="ARBA00022555"/>
    </source>
</evidence>
<dbReference type="EC" id="2.8.1.13" evidence="9"/>
<dbReference type="GO" id="GO:0005737">
    <property type="term" value="C:cytoplasm"/>
    <property type="evidence" value="ECO:0007669"/>
    <property type="project" value="UniProtKB-SubCell"/>
</dbReference>
<accession>A0A6N3H271</accession>
<feature type="domain" description="tRNA-specific 2-thiouridylase MnmA-like C-terminal" evidence="10">
    <location>
        <begin position="267"/>
        <end position="340"/>
    </location>
</feature>
<dbReference type="NCBIfam" id="NF001138">
    <property type="entry name" value="PRK00143.1"/>
    <property type="match status" value="1"/>
</dbReference>
<feature type="binding site" evidence="9">
    <location>
        <position position="35"/>
    </location>
    <ligand>
        <name>ATP</name>
        <dbReference type="ChEBI" id="CHEBI:30616"/>
    </ligand>
</feature>
<dbReference type="Pfam" id="PF03054">
    <property type="entry name" value="tRNA_Me_trans"/>
    <property type="match status" value="1"/>
</dbReference>
<dbReference type="GO" id="GO:0000049">
    <property type="term" value="F:tRNA binding"/>
    <property type="evidence" value="ECO:0007669"/>
    <property type="project" value="UniProtKB-KW"/>
</dbReference>
<evidence type="ECO:0000256" key="2">
    <source>
        <dbReference type="ARBA" id="ARBA00022679"/>
    </source>
</evidence>
<dbReference type="Pfam" id="PF20258">
    <property type="entry name" value="tRNA_Me_trans_C"/>
    <property type="match status" value="1"/>
</dbReference>
<feature type="binding site" evidence="9">
    <location>
        <begin position="9"/>
        <end position="16"/>
    </location>
    <ligand>
        <name>ATP</name>
        <dbReference type="ChEBI" id="CHEBI:30616"/>
    </ligand>
</feature>
<keyword evidence="3 9" id="KW-0819">tRNA processing</keyword>
<keyword evidence="5 9" id="KW-0067">ATP-binding</keyword>
<keyword evidence="7 9" id="KW-1015">Disulfide bond</keyword>
<organism evidence="12">
    <name type="scientific">Eubacterium limosum</name>
    <dbReference type="NCBI Taxonomy" id="1736"/>
    <lineage>
        <taxon>Bacteria</taxon>
        <taxon>Bacillati</taxon>
        <taxon>Bacillota</taxon>
        <taxon>Clostridia</taxon>
        <taxon>Eubacteriales</taxon>
        <taxon>Eubacteriaceae</taxon>
        <taxon>Eubacterium</taxon>
    </lineage>
</organism>
<dbReference type="Gene3D" id="2.40.30.10">
    <property type="entry name" value="Translation factors"/>
    <property type="match status" value="1"/>
</dbReference>
<comment type="similarity">
    <text evidence="9">Belongs to the MnmA/TRMU family.</text>
</comment>
<dbReference type="AlphaFoldDB" id="A0A6N3H271"/>
<evidence type="ECO:0000256" key="5">
    <source>
        <dbReference type="ARBA" id="ARBA00022840"/>
    </source>
</evidence>
<evidence type="ECO:0000256" key="3">
    <source>
        <dbReference type="ARBA" id="ARBA00022694"/>
    </source>
</evidence>
<keyword evidence="6 9" id="KW-0694">RNA-binding</keyword>
<comment type="subcellular location">
    <subcellularLocation>
        <location evidence="9">Cytoplasm</location>
    </subcellularLocation>
</comment>
<comment type="caution">
    <text evidence="9">Lacks conserved residue(s) required for the propagation of feature annotation.</text>
</comment>
<dbReference type="HAMAP" id="MF_00144">
    <property type="entry name" value="tRNA_thiouridyl_MnmA"/>
    <property type="match status" value="1"/>
</dbReference>
<dbReference type="InterPro" id="IPR046885">
    <property type="entry name" value="MnmA-like_C"/>
</dbReference>
<feature type="site" description="Interaction with tRNA" evidence="9">
    <location>
        <position position="324"/>
    </location>
</feature>
<protein>
    <recommendedName>
        <fullName evidence="9">tRNA-specific 2-thiouridylase MnmA</fullName>
        <ecNumber evidence="9">2.8.1.13</ecNumber>
    </recommendedName>
</protein>
<dbReference type="InterPro" id="IPR023382">
    <property type="entry name" value="MnmA-like_central_sf"/>
</dbReference>
<feature type="region of interest" description="Interaction with tRNA" evidence="9">
    <location>
        <begin position="137"/>
        <end position="139"/>
    </location>
</feature>
<feature type="disulfide bond" description="Alternate" evidence="9">
    <location>
        <begin position="91"/>
        <end position="188"/>
    </location>
</feature>
<dbReference type="Pfam" id="PF20259">
    <property type="entry name" value="tRNA_Me_trans_M"/>
    <property type="match status" value="1"/>
</dbReference>
<evidence type="ECO:0000256" key="9">
    <source>
        <dbReference type="HAMAP-Rule" id="MF_00144"/>
    </source>
</evidence>
<dbReference type="SUPFAM" id="SSF52402">
    <property type="entry name" value="Adenine nucleotide alpha hydrolases-like"/>
    <property type="match status" value="1"/>
</dbReference>
<keyword evidence="9" id="KW-0963">Cytoplasm</keyword>
<evidence type="ECO:0000256" key="6">
    <source>
        <dbReference type="ARBA" id="ARBA00022884"/>
    </source>
</evidence>
<evidence type="ECO:0000259" key="10">
    <source>
        <dbReference type="Pfam" id="PF20258"/>
    </source>
</evidence>
<evidence type="ECO:0000313" key="12">
    <source>
        <dbReference type="EMBL" id="VYU70462.1"/>
    </source>
</evidence>
<comment type="function">
    <text evidence="9">Catalyzes the 2-thiolation of uridine at the wobble position (U34) of tRNA, leading to the formation of s(2)U34.</text>
</comment>
<evidence type="ECO:0000256" key="4">
    <source>
        <dbReference type="ARBA" id="ARBA00022741"/>
    </source>
</evidence>
<reference evidence="12" key="1">
    <citation type="submission" date="2019-11" db="EMBL/GenBank/DDBJ databases">
        <authorList>
            <person name="Feng L."/>
        </authorList>
    </citation>
    <scope>NUCLEOTIDE SEQUENCE</scope>
    <source>
        <strain evidence="12">ElimosumLFYP34</strain>
    </source>
</reference>